<dbReference type="InterPro" id="IPR039261">
    <property type="entry name" value="FNR_nucleotide-bd"/>
</dbReference>
<dbReference type="OrthoDB" id="432685at2759"/>
<evidence type="ECO:0000256" key="8">
    <source>
        <dbReference type="ARBA" id="ARBA00022989"/>
    </source>
</evidence>
<dbReference type="Gene3D" id="2.40.30.10">
    <property type="entry name" value="Translation factors"/>
    <property type="match status" value="1"/>
</dbReference>
<dbReference type="FunFam" id="3.40.50.80:FF:000009">
    <property type="entry name" value="NADH-cytochrome b5 reductase"/>
    <property type="match status" value="1"/>
</dbReference>
<name>A0A0M8MVR8_9BASI</name>
<dbReference type="Pfam" id="PF00175">
    <property type="entry name" value="NAD_binding_1"/>
    <property type="match status" value="1"/>
</dbReference>
<dbReference type="STRING" id="77020.A0A0M8MVR8"/>
<keyword evidence="5 17" id="KW-0812">Transmembrane</keyword>
<evidence type="ECO:0000256" key="15">
    <source>
        <dbReference type="RuleBase" id="RU361226"/>
    </source>
</evidence>
<evidence type="ECO:0000256" key="13">
    <source>
        <dbReference type="ARBA" id="ARBA00047682"/>
    </source>
</evidence>
<dbReference type="InterPro" id="IPR008333">
    <property type="entry name" value="Cbr1-like_FAD-bd_dom"/>
</dbReference>
<comment type="caution">
    <text evidence="19">The sequence shown here is derived from an EMBL/GenBank/DDBJ whole genome shotgun (WGS) entry which is preliminary data.</text>
</comment>
<dbReference type="InterPro" id="IPR001834">
    <property type="entry name" value="CBR-like"/>
</dbReference>
<evidence type="ECO:0000256" key="1">
    <source>
        <dbReference type="ARBA" id="ARBA00001974"/>
    </source>
</evidence>
<dbReference type="PRINTS" id="PR00371">
    <property type="entry name" value="FPNCR"/>
</dbReference>
<dbReference type="CDD" id="cd06183">
    <property type="entry name" value="cyt_b5_reduct_like"/>
    <property type="match status" value="1"/>
</dbReference>
<dbReference type="InterPro" id="IPR017927">
    <property type="entry name" value="FAD-bd_FR_type"/>
</dbReference>
<feature type="binding site" evidence="14">
    <location>
        <position position="144"/>
    </location>
    <ligand>
        <name>FAD</name>
        <dbReference type="ChEBI" id="CHEBI:57692"/>
    </ligand>
</feature>
<comment type="similarity">
    <text evidence="3 15">Belongs to the flavoprotein pyridine nucleotide cytochrome reductase family.</text>
</comment>
<evidence type="ECO:0000256" key="11">
    <source>
        <dbReference type="ARBA" id="ARBA00023128"/>
    </source>
</evidence>
<dbReference type="InterPro" id="IPR001433">
    <property type="entry name" value="OxRdtase_FAD/NAD-bd"/>
</dbReference>
<evidence type="ECO:0000256" key="6">
    <source>
        <dbReference type="ARBA" id="ARBA00022787"/>
    </source>
</evidence>
<gene>
    <name evidence="19" type="ORF">Malapachy_2266</name>
</gene>
<dbReference type="AlphaFoldDB" id="A0A0M8MVR8"/>
<keyword evidence="6" id="KW-1000">Mitochondrion outer membrane</keyword>
<dbReference type="Proteomes" id="UP000037751">
    <property type="component" value="Unassembled WGS sequence"/>
</dbReference>
<evidence type="ECO:0000256" key="10">
    <source>
        <dbReference type="ARBA" id="ARBA00023027"/>
    </source>
</evidence>
<evidence type="ECO:0000256" key="2">
    <source>
        <dbReference type="ARBA" id="ARBA00004572"/>
    </source>
</evidence>
<keyword evidence="20" id="KW-1185">Reference proteome</keyword>
<evidence type="ECO:0000256" key="17">
    <source>
        <dbReference type="SAM" id="Phobius"/>
    </source>
</evidence>
<evidence type="ECO:0000256" key="14">
    <source>
        <dbReference type="PIRSR" id="PIRSR601834-1"/>
    </source>
</evidence>
<comment type="cofactor">
    <cofactor evidence="1 14 15">
        <name>FAD</name>
        <dbReference type="ChEBI" id="CHEBI:57692"/>
    </cofactor>
</comment>
<evidence type="ECO:0000313" key="19">
    <source>
        <dbReference type="EMBL" id="KOS15304.1"/>
    </source>
</evidence>
<protein>
    <recommendedName>
        <fullName evidence="15">NADH-cytochrome b5 reductase</fullName>
        <ecNumber evidence="15">1.6.2.2</ecNumber>
    </recommendedName>
</protein>
<comment type="catalytic activity">
    <reaction evidence="13 15">
        <text>2 Fe(III)-[cytochrome b5] + NADH = 2 Fe(II)-[cytochrome b5] + NAD(+) + H(+)</text>
        <dbReference type="Rhea" id="RHEA:46680"/>
        <dbReference type="Rhea" id="RHEA-COMP:10438"/>
        <dbReference type="Rhea" id="RHEA-COMP:10439"/>
        <dbReference type="ChEBI" id="CHEBI:15378"/>
        <dbReference type="ChEBI" id="CHEBI:29033"/>
        <dbReference type="ChEBI" id="CHEBI:29034"/>
        <dbReference type="ChEBI" id="CHEBI:57540"/>
        <dbReference type="ChEBI" id="CHEBI:57945"/>
        <dbReference type="EC" id="1.6.2.2"/>
    </reaction>
</comment>
<dbReference type="InterPro" id="IPR017938">
    <property type="entry name" value="Riboflavin_synthase-like_b-brl"/>
</dbReference>
<accession>A0A0M8MVR8</accession>
<feature type="transmembrane region" description="Helical" evidence="17">
    <location>
        <begin position="43"/>
        <end position="64"/>
    </location>
</feature>
<keyword evidence="7 14" id="KW-0274">FAD</keyword>
<dbReference type="RefSeq" id="XP_017992936.1">
    <property type="nucleotide sequence ID" value="XM_018136758.1"/>
</dbReference>
<feature type="binding site" evidence="14">
    <location>
        <position position="162"/>
    </location>
    <ligand>
        <name>FAD</name>
        <dbReference type="ChEBI" id="CHEBI:57692"/>
    </ligand>
</feature>
<evidence type="ECO:0000256" key="5">
    <source>
        <dbReference type="ARBA" id="ARBA00022692"/>
    </source>
</evidence>
<feature type="region of interest" description="Disordered" evidence="16">
    <location>
        <begin position="130"/>
        <end position="149"/>
    </location>
</feature>
<dbReference type="SUPFAM" id="SSF63380">
    <property type="entry name" value="Riboflavin synthase domain-like"/>
    <property type="match status" value="1"/>
</dbReference>
<feature type="binding site" evidence="14">
    <location>
        <position position="143"/>
    </location>
    <ligand>
        <name>FAD</name>
        <dbReference type="ChEBI" id="CHEBI:57692"/>
    </ligand>
</feature>
<keyword evidence="8 17" id="KW-1133">Transmembrane helix</keyword>
<reference evidence="19 20" key="1">
    <citation type="submission" date="2015-07" db="EMBL/GenBank/DDBJ databases">
        <title>Draft Genome Sequence of Malassezia furfur CBS1878 and Malassezia pachydermatis CBS1879.</title>
        <authorList>
            <person name="Triana S."/>
            <person name="Ohm R."/>
            <person name="Gonzalez A."/>
            <person name="DeCock H."/>
            <person name="Restrepo S."/>
            <person name="Celis A."/>
        </authorList>
    </citation>
    <scope>NUCLEOTIDE SEQUENCE [LARGE SCALE GENOMIC DNA]</scope>
    <source>
        <strain evidence="19 20">CBS 1879</strain>
    </source>
</reference>
<dbReference type="GO" id="GO:0005741">
    <property type="term" value="C:mitochondrial outer membrane"/>
    <property type="evidence" value="ECO:0007669"/>
    <property type="project" value="UniProtKB-SubCell"/>
</dbReference>
<feature type="binding site" evidence="14">
    <location>
        <position position="160"/>
    </location>
    <ligand>
        <name>FAD</name>
        <dbReference type="ChEBI" id="CHEBI:57692"/>
    </ligand>
</feature>
<dbReference type="SUPFAM" id="SSF52343">
    <property type="entry name" value="Ferredoxin reductase-like, C-terminal NADP-linked domain"/>
    <property type="match status" value="1"/>
</dbReference>
<evidence type="ECO:0000256" key="7">
    <source>
        <dbReference type="ARBA" id="ARBA00022827"/>
    </source>
</evidence>
<dbReference type="EC" id="1.6.2.2" evidence="15"/>
<dbReference type="PANTHER" id="PTHR19370:SF171">
    <property type="entry name" value="NADH-CYTOCHROME B5 REDUCTASE 2"/>
    <property type="match status" value="1"/>
</dbReference>
<evidence type="ECO:0000256" key="16">
    <source>
        <dbReference type="SAM" id="MobiDB-lite"/>
    </source>
</evidence>
<evidence type="ECO:0000256" key="9">
    <source>
        <dbReference type="ARBA" id="ARBA00023002"/>
    </source>
</evidence>
<dbReference type="PANTHER" id="PTHR19370">
    <property type="entry name" value="NADH-CYTOCHROME B5 REDUCTASE"/>
    <property type="match status" value="1"/>
</dbReference>
<dbReference type="FunFam" id="2.40.30.10:FF:000069">
    <property type="entry name" value="NADH-cytochrome b5 reductase"/>
    <property type="match status" value="1"/>
</dbReference>
<dbReference type="EMBL" id="LGAV01000002">
    <property type="protein sequence ID" value="KOS15304.1"/>
    <property type="molecule type" value="Genomic_DNA"/>
</dbReference>
<keyword evidence="4 14" id="KW-0285">Flavoprotein</keyword>
<evidence type="ECO:0000313" key="20">
    <source>
        <dbReference type="Proteomes" id="UP000037751"/>
    </source>
</evidence>
<dbReference type="PRINTS" id="PR00406">
    <property type="entry name" value="CYTB5RDTASE"/>
</dbReference>
<keyword evidence="9 15" id="KW-0560">Oxidoreductase</keyword>
<keyword evidence="11" id="KW-0496">Mitochondrion</keyword>
<feature type="domain" description="FAD-binding FR-type" evidence="18">
    <location>
        <begin position="86"/>
        <end position="194"/>
    </location>
</feature>
<feature type="binding site" evidence="14">
    <location>
        <position position="169"/>
    </location>
    <ligand>
        <name>FAD</name>
        <dbReference type="ChEBI" id="CHEBI:57692"/>
    </ligand>
</feature>
<evidence type="ECO:0000259" key="18">
    <source>
        <dbReference type="PROSITE" id="PS51384"/>
    </source>
</evidence>
<keyword evidence="10 15" id="KW-0520">NAD</keyword>
<dbReference type="InterPro" id="IPR001709">
    <property type="entry name" value="Flavoprot_Pyr_Nucl_cyt_Rdtase"/>
</dbReference>
<dbReference type="GeneID" id="28728633"/>
<comment type="subcellular location">
    <subcellularLocation>
        <location evidence="2">Mitochondrion outer membrane</location>
        <topology evidence="2">Single-pass membrane protein</topology>
    </subcellularLocation>
</comment>
<dbReference type="GO" id="GO:0090524">
    <property type="term" value="F:cytochrome-b5 reductase activity, acting on NADH"/>
    <property type="evidence" value="ECO:0007669"/>
    <property type="project" value="UniProtKB-EC"/>
</dbReference>
<proteinExistence type="inferred from homology"/>
<evidence type="ECO:0000256" key="3">
    <source>
        <dbReference type="ARBA" id="ARBA00006105"/>
    </source>
</evidence>
<sequence length="339" mass="37086">MFRNSVACTTSFSAARASLKQAVRPARQVCQMSTSSAKSESNAGLYFSLAGLAGIGAWAAMGGFNGDIRSKIQQISADEGDALSSDEFRPFKLKEVRPYNHDSSVYIFELPDNKKSGVFTASAIVVRGAGDEPKDKDGNPVIRPYTPINKPEEKGQMELLIKHYAEGNMTQHLKGLKVGDEIRMKGPIPKHKYKANEFEHIGLVAGGSGITPMWQLMQTISSDSQDKTKVTLLFANKTEGDILLRDQLEALKKDSRFNVVYFLDNKPSGFDGEEGFVTKEAVEKYLPKPSEGKKAKIFVCGPPPMYKALCGPKGEKGAQGELSGALKELGFTQEQVFKF</sequence>
<feature type="binding site" evidence="14">
    <location>
        <position position="211"/>
    </location>
    <ligand>
        <name>FAD</name>
        <dbReference type="ChEBI" id="CHEBI:57692"/>
    </ligand>
</feature>
<evidence type="ECO:0000256" key="12">
    <source>
        <dbReference type="ARBA" id="ARBA00023136"/>
    </source>
</evidence>
<organism evidence="19 20">
    <name type="scientific">Malassezia pachydermatis</name>
    <dbReference type="NCBI Taxonomy" id="77020"/>
    <lineage>
        <taxon>Eukaryota</taxon>
        <taxon>Fungi</taxon>
        <taxon>Dikarya</taxon>
        <taxon>Basidiomycota</taxon>
        <taxon>Ustilaginomycotina</taxon>
        <taxon>Malasseziomycetes</taxon>
        <taxon>Malasseziales</taxon>
        <taxon>Malasseziaceae</taxon>
        <taxon>Malassezia</taxon>
    </lineage>
</organism>
<keyword evidence="12 17" id="KW-0472">Membrane</keyword>
<dbReference type="VEuPathDB" id="FungiDB:Malapachy_2266"/>
<dbReference type="Gene3D" id="3.40.50.80">
    <property type="entry name" value="Nucleotide-binding domain of ferredoxin-NADP reductase (FNR) module"/>
    <property type="match status" value="1"/>
</dbReference>
<feature type="binding site" evidence="14">
    <location>
        <position position="145"/>
    </location>
    <ligand>
        <name>FAD</name>
        <dbReference type="ChEBI" id="CHEBI:57692"/>
    </ligand>
</feature>
<dbReference type="Pfam" id="PF00970">
    <property type="entry name" value="FAD_binding_6"/>
    <property type="match status" value="1"/>
</dbReference>
<evidence type="ECO:0000256" key="4">
    <source>
        <dbReference type="ARBA" id="ARBA00022630"/>
    </source>
</evidence>
<dbReference type="PROSITE" id="PS51384">
    <property type="entry name" value="FAD_FR"/>
    <property type="match status" value="1"/>
</dbReference>